<dbReference type="Pfam" id="PF02350">
    <property type="entry name" value="Epimerase_2"/>
    <property type="match status" value="1"/>
</dbReference>
<dbReference type="SUPFAM" id="SSF53756">
    <property type="entry name" value="UDP-Glycosyltransferase/glycogen phosphorylase"/>
    <property type="match status" value="1"/>
</dbReference>
<dbReference type="PANTHER" id="PTHR43174:SF1">
    <property type="entry name" value="UDP-N-ACETYLGLUCOSAMINE 2-EPIMERASE"/>
    <property type="match status" value="1"/>
</dbReference>
<dbReference type="OrthoDB" id="9803238at2"/>
<dbReference type="GO" id="GO:0016853">
    <property type="term" value="F:isomerase activity"/>
    <property type="evidence" value="ECO:0007669"/>
    <property type="project" value="UniProtKB-KW"/>
</dbReference>
<accession>A0A521AN07</accession>
<sequence length="375" mass="41940">MLIDIIAGARPNFMKIAPIIEAIENEQKNGLNLHYRLIHTGQHYDKKMSNDFFDQLGIPKPHINLNVGSGTQAEQTGKIMLRYEEVLLNAPSDMCLVVGDVTSTMACSIAAKKLNIKVAHVEAGIRSGDITMPEEINRIVTDSITDYFFTTSEAANNNLRKQGVKEENVFFVGNTMIDTLLKQMDRFIKPAFWNELNLKAKHYIVMTLHRPNNVDQESQLRDLINEITECCSHLPIVFPVHPRTAKMLTQVGISAPNLHLIEPLGYLEFNYLVKHAKAVITDSGGITEETTVMGIPCMTLRNSTERPETCTIGTNELLGTDPKAIKPAMQKIFDGQWKTGGIPELWDGNTSGRIVSVLKMIGKLQIQMEEIPKIE</sequence>
<evidence type="ECO:0000313" key="4">
    <source>
        <dbReference type="Proteomes" id="UP000315971"/>
    </source>
</evidence>
<evidence type="ECO:0000256" key="1">
    <source>
        <dbReference type="RuleBase" id="RU003513"/>
    </source>
</evidence>
<feature type="domain" description="UDP-N-acetylglucosamine 2-epimerase" evidence="2">
    <location>
        <begin position="32"/>
        <end position="359"/>
    </location>
</feature>
<keyword evidence="1" id="KW-0413">Isomerase</keyword>
<evidence type="ECO:0000259" key="2">
    <source>
        <dbReference type="Pfam" id="PF02350"/>
    </source>
</evidence>
<dbReference type="EMBL" id="FXSZ01000001">
    <property type="protein sequence ID" value="SMO36187.1"/>
    <property type="molecule type" value="Genomic_DNA"/>
</dbReference>
<organism evidence="3 4">
    <name type="scientific">Solitalea koreensis</name>
    <dbReference type="NCBI Taxonomy" id="543615"/>
    <lineage>
        <taxon>Bacteria</taxon>
        <taxon>Pseudomonadati</taxon>
        <taxon>Bacteroidota</taxon>
        <taxon>Sphingobacteriia</taxon>
        <taxon>Sphingobacteriales</taxon>
        <taxon>Sphingobacteriaceae</taxon>
        <taxon>Solitalea</taxon>
    </lineage>
</organism>
<dbReference type="NCBIfam" id="TIGR00236">
    <property type="entry name" value="wecB"/>
    <property type="match status" value="1"/>
</dbReference>
<comment type="similarity">
    <text evidence="1">Belongs to the UDP-N-acetylglucosamine 2-epimerase family.</text>
</comment>
<evidence type="ECO:0000313" key="3">
    <source>
        <dbReference type="EMBL" id="SMO36187.1"/>
    </source>
</evidence>
<dbReference type="Proteomes" id="UP000315971">
    <property type="component" value="Unassembled WGS sequence"/>
</dbReference>
<reference evidence="3 4" key="1">
    <citation type="submission" date="2017-05" db="EMBL/GenBank/DDBJ databases">
        <authorList>
            <person name="Varghese N."/>
            <person name="Submissions S."/>
        </authorList>
    </citation>
    <scope>NUCLEOTIDE SEQUENCE [LARGE SCALE GENOMIC DNA]</scope>
    <source>
        <strain evidence="3 4">DSM 21342</strain>
    </source>
</reference>
<dbReference type="InterPro" id="IPR029767">
    <property type="entry name" value="WecB-like"/>
</dbReference>
<dbReference type="InterPro" id="IPR003331">
    <property type="entry name" value="UDP_GlcNAc_Epimerase_2_dom"/>
</dbReference>
<dbReference type="PANTHER" id="PTHR43174">
    <property type="entry name" value="UDP-N-ACETYLGLUCOSAMINE 2-EPIMERASE"/>
    <property type="match status" value="1"/>
</dbReference>
<name>A0A521AN07_9SPHI</name>
<dbReference type="CDD" id="cd03786">
    <property type="entry name" value="GTB_UDP-GlcNAc_2-Epimerase"/>
    <property type="match status" value="1"/>
</dbReference>
<keyword evidence="4" id="KW-1185">Reference proteome</keyword>
<protein>
    <submittedName>
        <fullName evidence="3">UDP-N-acetylglucosamine 2-epimerase (Non-hydrolysing)</fullName>
    </submittedName>
</protein>
<dbReference type="Gene3D" id="3.40.50.2000">
    <property type="entry name" value="Glycogen Phosphorylase B"/>
    <property type="match status" value="2"/>
</dbReference>
<dbReference type="AlphaFoldDB" id="A0A521AN07"/>
<proteinExistence type="inferred from homology"/>
<gene>
    <name evidence="3" type="ORF">SAMN06265350_101273</name>
</gene>
<dbReference type="RefSeq" id="WP_142600814.1">
    <property type="nucleotide sequence ID" value="NZ_FXSZ01000001.1"/>
</dbReference>